<dbReference type="Gramene" id="RZC53085">
    <property type="protein sequence ID" value="RZC53085"/>
    <property type="gene ID" value="C5167_011926"/>
</dbReference>
<dbReference type="GO" id="GO:0005737">
    <property type="term" value="C:cytoplasm"/>
    <property type="evidence" value="ECO:0007669"/>
    <property type="project" value="TreeGrafter"/>
</dbReference>
<keyword evidence="2" id="KW-0017">Alkaloid metabolism</keyword>
<dbReference type="GO" id="GO:0038023">
    <property type="term" value="F:signaling receptor activity"/>
    <property type="evidence" value="ECO:0007669"/>
    <property type="project" value="TreeGrafter"/>
</dbReference>
<dbReference type="GO" id="GO:0004864">
    <property type="term" value="F:protein phosphatase inhibitor activity"/>
    <property type="evidence" value="ECO:0007669"/>
    <property type="project" value="TreeGrafter"/>
</dbReference>
<accession>A0A4Y7J0A3</accession>
<dbReference type="OMA" id="SENSCIT"/>
<dbReference type="GO" id="GO:0005634">
    <property type="term" value="C:nucleus"/>
    <property type="evidence" value="ECO:0007669"/>
    <property type="project" value="TreeGrafter"/>
</dbReference>
<gene>
    <name evidence="4" type="ORF">C5167_011926</name>
</gene>
<protein>
    <recommendedName>
        <fullName evidence="3">Bet v I/Major latex protein domain-containing protein</fullName>
    </recommendedName>
</protein>
<dbReference type="EMBL" id="CM010717">
    <property type="protein sequence ID" value="RZC53085.1"/>
    <property type="molecule type" value="Genomic_DNA"/>
</dbReference>
<comment type="similarity">
    <text evidence="1">Belongs to the BetVI family.</text>
</comment>
<dbReference type="Pfam" id="PF00407">
    <property type="entry name" value="Bet_v_1"/>
    <property type="match status" value="1"/>
</dbReference>
<evidence type="ECO:0000256" key="2">
    <source>
        <dbReference type="ARBA" id="ARBA00022589"/>
    </source>
</evidence>
<dbReference type="PANTHER" id="PTHR31213:SF19">
    <property type="entry name" value="BET V I_MAJOR LATEX PROTEIN DOMAIN-CONTAINING PROTEIN"/>
    <property type="match status" value="1"/>
</dbReference>
<dbReference type="OrthoDB" id="1879545at2759"/>
<proteinExistence type="inferred from homology"/>
<dbReference type="PANTHER" id="PTHR31213">
    <property type="entry name" value="OS08G0374000 PROTEIN-RELATED"/>
    <property type="match status" value="1"/>
</dbReference>
<name>A0A4Y7J0A3_PAPSO</name>
<keyword evidence="5" id="KW-1185">Reference proteome</keyword>
<evidence type="ECO:0000259" key="3">
    <source>
        <dbReference type="Pfam" id="PF00407"/>
    </source>
</evidence>
<dbReference type="InterPro" id="IPR000916">
    <property type="entry name" value="Bet_v_I/MLP"/>
</dbReference>
<dbReference type="InterPro" id="IPR023393">
    <property type="entry name" value="START-like_dom_sf"/>
</dbReference>
<dbReference type="Gene3D" id="3.30.530.20">
    <property type="match status" value="1"/>
</dbReference>
<evidence type="ECO:0000313" key="4">
    <source>
        <dbReference type="EMBL" id="RZC53085.1"/>
    </source>
</evidence>
<evidence type="ECO:0000313" key="5">
    <source>
        <dbReference type="Proteomes" id="UP000316621"/>
    </source>
</evidence>
<dbReference type="SUPFAM" id="SSF55961">
    <property type="entry name" value="Bet v1-like"/>
    <property type="match status" value="1"/>
</dbReference>
<dbReference type="AlphaFoldDB" id="A0A4Y7J0A3"/>
<dbReference type="Proteomes" id="UP000316621">
    <property type="component" value="Chromosome 3"/>
</dbReference>
<dbReference type="GO" id="GO:0006952">
    <property type="term" value="P:defense response"/>
    <property type="evidence" value="ECO:0007669"/>
    <property type="project" value="InterPro"/>
</dbReference>
<reference evidence="4 5" key="1">
    <citation type="journal article" date="2018" name="Science">
        <title>The opium poppy genome and morphinan production.</title>
        <authorList>
            <person name="Guo L."/>
            <person name="Winzer T."/>
            <person name="Yang X."/>
            <person name="Li Y."/>
            <person name="Ning Z."/>
            <person name="He Z."/>
            <person name="Teodor R."/>
            <person name="Lu Y."/>
            <person name="Bowser T.A."/>
            <person name="Graham I.A."/>
            <person name="Ye K."/>
        </authorList>
    </citation>
    <scope>NUCLEOTIDE SEQUENCE [LARGE SCALE GENOMIC DNA]</scope>
    <source>
        <strain evidence="5">cv. HN1</strain>
        <tissue evidence="4">Leaves</tissue>
    </source>
</reference>
<dbReference type="InterPro" id="IPR050279">
    <property type="entry name" value="Plant_def-hormone_signal"/>
</dbReference>
<evidence type="ECO:0000256" key="1">
    <source>
        <dbReference type="ARBA" id="ARBA00009744"/>
    </source>
</evidence>
<feature type="domain" description="Bet v I/Major latex protein" evidence="3">
    <location>
        <begin position="2"/>
        <end position="150"/>
    </location>
</feature>
<organism evidence="4 5">
    <name type="scientific">Papaver somniferum</name>
    <name type="common">Opium poppy</name>
    <dbReference type="NCBI Taxonomy" id="3469"/>
    <lineage>
        <taxon>Eukaryota</taxon>
        <taxon>Viridiplantae</taxon>
        <taxon>Streptophyta</taxon>
        <taxon>Embryophyta</taxon>
        <taxon>Tracheophyta</taxon>
        <taxon>Spermatophyta</taxon>
        <taxon>Magnoliopsida</taxon>
        <taxon>Ranunculales</taxon>
        <taxon>Papaveraceae</taxon>
        <taxon>Papaveroideae</taxon>
        <taxon>Papaver</taxon>
    </lineage>
</organism>
<dbReference type="GO" id="GO:0009738">
    <property type="term" value="P:abscisic acid-activated signaling pathway"/>
    <property type="evidence" value="ECO:0007669"/>
    <property type="project" value="TreeGrafter"/>
</dbReference>
<dbReference type="GO" id="GO:0010427">
    <property type="term" value="F:abscisic acid binding"/>
    <property type="evidence" value="ECO:0007669"/>
    <property type="project" value="TreeGrafter"/>
</dbReference>
<dbReference type="GO" id="GO:0009820">
    <property type="term" value="P:alkaloid metabolic process"/>
    <property type="evidence" value="ECO:0007669"/>
    <property type="project" value="UniProtKB-KW"/>
</dbReference>
<sequence>MKGKISKEVQVPVPASDLWAVYGTLELIRLIKELLPEILRDFEIVVGDGGVGTVLKLTFPPESPVTDYSEKFTKVDNEKRIKVTEVVEGGYLEVGFSLYRVTYEITEKSEHSSVIITIEYELDDAFADNASLVSIKPLEVIAKTIGKYLKEKKADHANV</sequence>